<accession>A0ABQ4UTN6</accession>
<feature type="domain" description="Inner membrane protein YqiJ OB-fold" evidence="2">
    <location>
        <begin position="143"/>
        <end position="206"/>
    </location>
</feature>
<keyword evidence="1" id="KW-0472">Membrane</keyword>
<organism evidence="4 5">
    <name type="scientific">Methylorubrum suomiense</name>
    <dbReference type="NCBI Taxonomy" id="144191"/>
    <lineage>
        <taxon>Bacteria</taxon>
        <taxon>Pseudomonadati</taxon>
        <taxon>Pseudomonadota</taxon>
        <taxon>Alphaproteobacteria</taxon>
        <taxon>Hyphomicrobiales</taxon>
        <taxon>Methylobacteriaceae</taxon>
        <taxon>Methylorubrum</taxon>
    </lineage>
</organism>
<evidence type="ECO:0000256" key="1">
    <source>
        <dbReference type="SAM" id="Phobius"/>
    </source>
</evidence>
<feature type="transmembrane region" description="Helical" evidence="1">
    <location>
        <begin position="12"/>
        <end position="32"/>
    </location>
</feature>
<dbReference type="Pfam" id="PF07290">
    <property type="entry name" value="YqiJ_OB"/>
    <property type="match status" value="1"/>
</dbReference>
<feature type="transmembrane region" description="Helical" evidence="1">
    <location>
        <begin position="72"/>
        <end position="92"/>
    </location>
</feature>
<reference evidence="4" key="1">
    <citation type="journal article" date="2021" name="Front. Microbiol.">
        <title>Comprehensive Comparative Genomics and Phenotyping of Methylobacterium Species.</title>
        <authorList>
            <person name="Alessa O."/>
            <person name="Ogura Y."/>
            <person name="Fujitani Y."/>
            <person name="Takami H."/>
            <person name="Hayashi T."/>
            <person name="Sahin N."/>
            <person name="Tani A."/>
        </authorList>
    </citation>
    <scope>NUCLEOTIDE SEQUENCE</scope>
    <source>
        <strain evidence="4">DSM 14458</strain>
    </source>
</reference>
<evidence type="ECO:0000313" key="5">
    <source>
        <dbReference type="Proteomes" id="UP001055093"/>
    </source>
</evidence>
<proteinExistence type="predicted"/>
<evidence type="ECO:0000259" key="2">
    <source>
        <dbReference type="Pfam" id="PF07290"/>
    </source>
</evidence>
<comment type="caution">
    <text evidence="4">The sequence shown here is derived from an EMBL/GenBank/DDBJ whole genome shotgun (WGS) entry which is preliminary data.</text>
</comment>
<dbReference type="Gene3D" id="2.40.50.140">
    <property type="entry name" value="Nucleic acid-binding proteins"/>
    <property type="match status" value="1"/>
</dbReference>
<keyword evidence="1" id="KW-1133">Transmembrane helix</keyword>
<name>A0ABQ4UTN6_9HYPH</name>
<dbReference type="InterPro" id="IPR012340">
    <property type="entry name" value="NA-bd_OB-fold"/>
</dbReference>
<sequence length="212" mass="21435">MSALVAPALFPFSLAAAVMGGLVLVEALSLLAGQSASALLDGALGHDGIDAVEPPDGLSPAALLSWINLGRVPFLVLLILGLAFFALAGFVLQGLATALIAPLPAPAAVPLAALASLPALRLMSGAVARLIPRDESYAVTTDELVGATAEVTLGPLDQGLPGQVRVRDRHGNLHSLRARAAADAPPMATGTRVLLVDQVEAVYVAIPAPADL</sequence>
<keyword evidence="1" id="KW-0812">Transmembrane</keyword>
<feature type="domain" description="Inner membrane protein YqiJ N-terminal" evidence="3">
    <location>
        <begin position="10"/>
        <end position="121"/>
    </location>
</feature>
<dbReference type="RefSeq" id="WP_238307658.1">
    <property type="nucleotide sequence ID" value="NZ_BPRE01000002.1"/>
</dbReference>
<keyword evidence="5" id="KW-1185">Reference proteome</keyword>
<dbReference type="Proteomes" id="UP001055093">
    <property type="component" value="Unassembled WGS sequence"/>
</dbReference>
<gene>
    <name evidence="4" type="primary">yqiJ</name>
    <name evidence="4" type="ORF">BGCPKDLD_0956</name>
</gene>
<dbReference type="InterPro" id="IPR010840">
    <property type="entry name" value="YqiJ_OB"/>
</dbReference>
<feature type="transmembrane region" description="Helical" evidence="1">
    <location>
        <begin position="98"/>
        <end position="120"/>
    </location>
</feature>
<evidence type="ECO:0000313" key="4">
    <source>
        <dbReference type="EMBL" id="GJE74387.1"/>
    </source>
</evidence>
<dbReference type="Pfam" id="PF21001">
    <property type="entry name" value="YqiJ_N"/>
    <property type="match status" value="1"/>
</dbReference>
<evidence type="ECO:0000259" key="3">
    <source>
        <dbReference type="Pfam" id="PF21001"/>
    </source>
</evidence>
<dbReference type="InterPro" id="IPR048376">
    <property type="entry name" value="YqiJ_N"/>
</dbReference>
<reference evidence="4" key="2">
    <citation type="submission" date="2021-08" db="EMBL/GenBank/DDBJ databases">
        <authorList>
            <person name="Tani A."/>
            <person name="Ola A."/>
            <person name="Ogura Y."/>
            <person name="Katsura K."/>
            <person name="Hayashi T."/>
        </authorList>
    </citation>
    <scope>NUCLEOTIDE SEQUENCE</scope>
    <source>
        <strain evidence="4">DSM 14458</strain>
    </source>
</reference>
<protein>
    <submittedName>
        <fullName evidence="4">Inner membrane protein YqiJ</fullName>
    </submittedName>
</protein>
<dbReference type="EMBL" id="BPRE01000002">
    <property type="protein sequence ID" value="GJE74387.1"/>
    <property type="molecule type" value="Genomic_DNA"/>
</dbReference>